<protein>
    <submittedName>
        <fullName evidence="1">Str. FM013</fullName>
    </submittedName>
</protein>
<dbReference type="EMBL" id="HG793140">
    <property type="protein sequence ID" value="CRL22275.1"/>
    <property type="molecule type" value="Genomic_DNA"/>
</dbReference>
<dbReference type="AlphaFoldDB" id="A0A0G4P7J8"/>
<proteinExistence type="predicted"/>
<keyword evidence="2" id="KW-1185">Reference proteome</keyword>
<reference evidence="1 2" key="1">
    <citation type="journal article" date="2014" name="Nat. Commun.">
        <title>Multiple recent horizontal transfers of a large genomic region in cheese making fungi.</title>
        <authorList>
            <person name="Cheeseman K."/>
            <person name="Ropars J."/>
            <person name="Renault P."/>
            <person name="Dupont J."/>
            <person name="Gouzy J."/>
            <person name="Branca A."/>
            <person name="Abraham A.L."/>
            <person name="Ceppi M."/>
            <person name="Conseiller E."/>
            <person name="Debuchy R."/>
            <person name="Malagnac F."/>
            <person name="Goarin A."/>
            <person name="Silar P."/>
            <person name="Lacoste S."/>
            <person name="Sallet E."/>
            <person name="Bensimon A."/>
            <person name="Giraud T."/>
            <person name="Brygoo Y."/>
        </authorList>
    </citation>
    <scope>NUCLEOTIDE SEQUENCE [LARGE SCALE GENOMIC DNA]</scope>
    <source>
        <strain evidence="2">FM 013</strain>
    </source>
</reference>
<accession>A0A0G4P7J8</accession>
<dbReference type="Proteomes" id="UP000053732">
    <property type="component" value="Unassembled WGS sequence"/>
</dbReference>
<name>A0A0G4P7J8_PENC3</name>
<gene>
    <name evidence="1" type="ORF">PCAMFM013_S007g000256</name>
</gene>
<evidence type="ECO:0000313" key="1">
    <source>
        <dbReference type="EMBL" id="CRL22275.1"/>
    </source>
</evidence>
<evidence type="ECO:0000313" key="2">
    <source>
        <dbReference type="Proteomes" id="UP000053732"/>
    </source>
</evidence>
<organism evidence="1 2">
    <name type="scientific">Penicillium camemberti (strain FM 013)</name>
    <dbReference type="NCBI Taxonomy" id="1429867"/>
    <lineage>
        <taxon>Eukaryota</taxon>
        <taxon>Fungi</taxon>
        <taxon>Dikarya</taxon>
        <taxon>Ascomycota</taxon>
        <taxon>Pezizomycotina</taxon>
        <taxon>Eurotiomycetes</taxon>
        <taxon>Eurotiomycetidae</taxon>
        <taxon>Eurotiales</taxon>
        <taxon>Aspergillaceae</taxon>
        <taxon>Penicillium</taxon>
    </lineage>
</organism>
<sequence>MVYSKEVEHMFWEAAGNPISPVAVSSQRLISSSFAADRAFGPAVAACRRAFDFALFFEELFFDLICSSLLLDAATRLSLLSPAITRTYWCLEANRSAAVSYFGLRGRALLCLGRYLFLPLIPRLCLAGFTFWRPSLATELVRYLGDDSAPRSYGYEMWLNRSQPIQLVAVESSRLVEERNSVWHWLE</sequence>